<keyword evidence="9" id="KW-1185">Reference proteome</keyword>
<dbReference type="SUPFAM" id="SSF51445">
    <property type="entry name" value="(Trans)glycosidases"/>
    <property type="match status" value="1"/>
</dbReference>
<feature type="chain" id="PRO_5046852174" description="beta-N-acetylhexosaminidase" evidence="6">
    <location>
        <begin position="31"/>
        <end position="641"/>
    </location>
</feature>
<keyword evidence="4" id="KW-0378">Hydrolase</keyword>
<evidence type="ECO:0000256" key="2">
    <source>
        <dbReference type="ARBA" id="ARBA00005336"/>
    </source>
</evidence>
<name>A0ABP9WN17_9GAMM</name>
<comment type="similarity">
    <text evidence="2">Belongs to the glycosyl hydrolase 3 family.</text>
</comment>
<dbReference type="PROSITE" id="PS00775">
    <property type="entry name" value="GLYCOSYL_HYDROL_F3"/>
    <property type="match status" value="1"/>
</dbReference>
<evidence type="ECO:0000256" key="3">
    <source>
        <dbReference type="ARBA" id="ARBA00012663"/>
    </source>
</evidence>
<keyword evidence="5" id="KW-0326">Glycosidase</keyword>
<reference evidence="8 9" key="1">
    <citation type="submission" date="2024-02" db="EMBL/GenBank/DDBJ databases">
        <title>Microbulbifer aestuariivivens NBRC 112533.</title>
        <authorList>
            <person name="Ichikawa N."/>
            <person name="Katano-Makiyama Y."/>
            <person name="Hidaka K."/>
        </authorList>
    </citation>
    <scope>NUCLEOTIDE SEQUENCE [LARGE SCALE GENOMIC DNA]</scope>
    <source>
        <strain evidence="8 9">NBRC 112533</strain>
    </source>
</reference>
<evidence type="ECO:0000256" key="4">
    <source>
        <dbReference type="ARBA" id="ARBA00022801"/>
    </source>
</evidence>
<dbReference type="InterPro" id="IPR001764">
    <property type="entry name" value="Glyco_hydro_3_N"/>
</dbReference>
<organism evidence="8 9">
    <name type="scientific">Microbulbifer aestuariivivens</name>
    <dbReference type="NCBI Taxonomy" id="1908308"/>
    <lineage>
        <taxon>Bacteria</taxon>
        <taxon>Pseudomonadati</taxon>
        <taxon>Pseudomonadota</taxon>
        <taxon>Gammaproteobacteria</taxon>
        <taxon>Cellvibrionales</taxon>
        <taxon>Microbulbiferaceae</taxon>
        <taxon>Microbulbifer</taxon>
    </lineage>
</organism>
<dbReference type="PANTHER" id="PTHR30480:SF13">
    <property type="entry name" value="BETA-HEXOSAMINIDASE"/>
    <property type="match status" value="1"/>
</dbReference>
<evidence type="ECO:0000259" key="7">
    <source>
        <dbReference type="Pfam" id="PF00933"/>
    </source>
</evidence>
<dbReference type="Gene3D" id="3.40.50.1700">
    <property type="entry name" value="Glycoside hydrolase family 3 C-terminal domain"/>
    <property type="match status" value="1"/>
</dbReference>
<evidence type="ECO:0000313" key="8">
    <source>
        <dbReference type="EMBL" id="GAA5524424.1"/>
    </source>
</evidence>
<protein>
    <recommendedName>
        <fullName evidence="3">beta-N-acetylhexosaminidase</fullName>
        <ecNumber evidence="3">3.2.1.52</ecNumber>
    </recommendedName>
</protein>
<proteinExistence type="inferred from homology"/>
<feature type="signal peptide" evidence="6">
    <location>
        <begin position="1"/>
        <end position="30"/>
    </location>
</feature>
<evidence type="ECO:0000256" key="6">
    <source>
        <dbReference type="SAM" id="SignalP"/>
    </source>
</evidence>
<keyword evidence="6" id="KW-0732">Signal</keyword>
<dbReference type="InterPro" id="IPR017853">
    <property type="entry name" value="GH"/>
</dbReference>
<comment type="caution">
    <text evidence="8">The sequence shown here is derived from an EMBL/GenBank/DDBJ whole genome shotgun (WGS) entry which is preliminary data.</text>
</comment>
<dbReference type="InterPro" id="IPR036962">
    <property type="entry name" value="Glyco_hydro_3_N_sf"/>
</dbReference>
<accession>A0ABP9WN17</accession>
<dbReference type="InterPro" id="IPR036881">
    <property type="entry name" value="Glyco_hydro_3_C_sf"/>
</dbReference>
<dbReference type="EC" id="3.2.1.52" evidence="3"/>
<evidence type="ECO:0000256" key="1">
    <source>
        <dbReference type="ARBA" id="ARBA00001231"/>
    </source>
</evidence>
<dbReference type="RefSeq" id="WP_345549398.1">
    <property type="nucleotide sequence ID" value="NZ_BAABRT010000006.1"/>
</dbReference>
<gene>
    <name evidence="8" type="ORF">Maes01_00981</name>
</gene>
<feature type="domain" description="Glycoside hydrolase family 3 N-terminal" evidence="7">
    <location>
        <begin position="42"/>
        <end position="404"/>
    </location>
</feature>
<dbReference type="PANTHER" id="PTHR30480">
    <property type="entry name" value="BETA-HEXOSAMINIDASE-RELATED"/>
    <property type="match status" value="1"/>
</dbReference>
<comment type="catalytic activity">
    <reaction evidence="1">
        <text>Hydrolysis of terminal non-reducing N-acetyl-D-hexosamine residues in N-acetyl-beta-D-hexosaminides.</text>
        <dbReference type="EC" id="3.2.1.52"/>
    </reaction>
</comment>
<dbReference type="EMBL" id="BAABRT010000006">
    <property type="protein sequence ID" value="GAA5524424.1"/>
    <property type="molecule type" value="Genomic_DNA"/>
</dbReference>
<dbReference type="Proteomes" id="UP001408594">
    <property type="component" value="Unassembled WGS sequence"/>
</dbReference>
<sequence length="641" mass="68359">MMSPSLLRLVRRSAALVSATALVSSLSACGGEGGDQHAQALRDKIAQKIMLDIRYFCPDQQRTEENQGHCAEPVTRLPGALRQMITETGIGGIILFADNLESAEQIIALNGDLQAAAASSRSGSPLLIGIDQEGGRVHRLPRAEATAFAGNMAIGATYPRHGEHFAAETAAAMAEQLRGLGFNVNFAPTVDVNSNPQNPVINVRSYSENPEVVAELGVAAIRAFQAQQVAATVKHFPGHGDTSVDSHTGLPRVERSLQQARAIDLLPFARAFDQAQPALTMTAHIQYPALDDTTITSQDGEQIVVPATLSRRILTDLLRGEMGYEGVIVTDSLGMAGISDYFSTEEAVVNTFAAGADIALMPLKIRFPEDIARLHRIIDHAVAAVQRGQLSEAEIDTSVARIAALKQRYIDSGWIAASAAERQQMAERVLSKPEHARLADALASAAVSVIYPPAANILPVLSADVKKIQVLAPSPAVGEAYRLALQAVTEASVEMLDAHNALANLPASDADVLIVASIVPGESAVELGGMEDLNQLNRPPLPLEELYDVYRRSLAIARQRGQKTVFVSMRSPYEAAAFQRLADLHLATFDYKAFIGDDDVFQGPIYRALAAALASDRAPVGSLPVTVQSGLDAIPEDASES</sequence>
<dbReference type="InterPro" id="IPR050226">
    <property type="entry name" value="NagZ_Beta-hexosaminidase"/>
</dbReference>
<dbReference type="Pfam" id="PF00933">
    <property type="entry name" value="Glyco_hydro_3"/>
    <property type="match status" value="1"/>
</dbReference>
<evidence type="ECO:0000313" key="9">
    <source>
        <dbReference type="Proteomes" id="UP001408594"/>
    </source>
</evidence>
<evidence type="ECO:0000256" key="5">
    <source>
        <dbReference type="ARBA" id="ARBA00023295"/>
    </source>
</evidence>
<dbReference type="InterPro" id="IPR019800">
    <property type="entry name" value="Glyco_hydro_3_AS"/>
</dbReference>
<dbReference type="Gene3D" id="3.20.20.300">
    <property type="entry name" value="Glycoside hydrolase, family 3, N-terminal domain"/>
    <property type="match status" value="1"/>
</dbReference>